<dbReference type="SUPFAM" id="SSF55729">
    <property type="entry name" value="Acyl-CoA N-acyltransferases (Nat)"/>
    <property type="match status" value="1"/>
</dbReference>
<feature type="domain" description="N-acetyltransferase" evidence="1">
    <location>
        <begin position="2"/>
        <end position="156"/>
    </location>
</feature>
<name>A0ABR7SCJ1_9ACTN</name>
<dbReference type="InterPro" id="IPR000182">
    <property type="entry name" value="GNAT_dom"/>
</dbReference>
<dbReference type="EMBL" id="JACTVJ010000004">
    <property type="protein sequence ID" value="MBC9712599.1"/>
    <property type="molecule type" value="Genomic_DNA"/>
</dbReference>
<accession>A0ABR7SCJ1</accession>
<dbReference type="Pfam" id="PF00583">
    <property type="entry name" value="Acetyltransf_1"/>
    <property type="match status" value="1"/>
</dbReference>
<dbReference type="RefSeq" id="WP_187813020.1">
    <property type="nucleotide sequence ID" value="NZ_JACTVJ010000004.1"/>
</dbReference>
<sequence>MIEPRLATPDDAPELVRLRKVMLDEYLGAQPDTDWIPVSEATLRAKLLGEESRLAATVVERPDEPGRLAACAVGTIEYRLGGPENPLGLSGYVFSVATDLDMRRRGYSRACMQELIAWFGRRGVRKVDLRASVAGEPLYAALGFERTPDPAMRLVL</sequence>
<evidence type="ECO:0000313" key="2">
    <source>
        <dbReference type="EMBL" id="MBC9712599.1"/>
    </source>
</evidence>
<reference evidence="2 3" key="1">
    <citation type="submission" date="2020-08" db="EMBL/GenBank/DDBJ databases">
        <title>Genemic of Streptomyces polyaspartic.</title>
        <authorList>
            <person name="Liu W."/>
        </authorList>
    </citation>
    <scope>NUCLEOTIDE SEQUENCE [LARGE SCALE GENOMIC DNA]</scope>
    <source>
        <strain evidence="2 3">TRM66268-LWL</strain>
    </source>
</reference>
<dbReference type="InterPro" id="IPR016181">
    <property type="entry name" value="Acyl_CoA_acyltransferase"/>
</dbReference>
<gene>
    <name evidence="2" type="ORF">H9Y04_08435</name>
</gene>
<proteinExistence type="predicted"/>
<dbReference type="Gene3D" id="3.40.630.30">
    <property type="match status" value="1"/>
</dbReference>
<evidence type="ECO:0000313" key="3">
    <source>
        <dbReference type="Proteomes" id="UP000642284"/>
    </source>
</evidence>
<comment type="caution">
    <text evidence="2">The sequence shown here is derived from an EMBL/GenBank/DDBJ whole genome shotgun (WGS) entry which is preliminary data.</text>
</comment>
<keyword evidence="3" id="KW-1185">Reference proteome</keyword>
<dbReference type="PROSITE" id="PS51186">
    <property type="entry name" value="GNAT"/>
    <property type="match status" value="1"/>
</dbReference>
<organism evidence="2 3">
    <name type="scientific">Streptomyces polyasparticus</name>
    <dbReference type="NCBI Taxonomy" id="2767826"/>
    <lineage>
        <taxon>Bacteria</taxon>
        <taxon>Bacillati</taxon>
        <taxon>Actinomycetota</taxon>
        <taxon>Actinomycetes</taxon>
        <taxon>Kitasatosporales</taxon>
        <taxon>Streptomycetaceae</taxon>
        <taxon>Streptomyces</taxon>
    </lineage>
</organism>
<dbReference type="Proteomes" id="UP000642284">
    <property type="component" value="Unassembled WGS sequence"/>
</dbReference>
<protein>
    <submittedName>
        <fullName evidence="2">N-acetyltransferase</fullName>
    </submittedName>
</protein>
<evidence type="ECO:0000259" key="1">
    <source>
        <dbReference type="PROSITE" id="PS51186"/>
    </source>
</evidence>